<evidence type="ECO:0000259" key="9">
    <source>
        <dbReference type="Pfam" id="PF21082"/>
    </source>
</evidence>
<dbReference type="GO" id="GO:0008381">
    <property type="term" value="F:mechanosensitive monoatomic ion channel activity"/>
    <property type="evidence" value="ECO:0007669"/>
    <property type="project" value="InterPro"/>
</dbReference>
<evidence type="ECO:0000313" key="11">
    <source>
        <dbReference type="Proteomes" id="UP000886744"/>
    </source>
</evidence>
<dbReference type="InterPro" id="IPR011066">
    <property type="entry name" value="MscS_channel_C_sf"/>
</dbReference>
<dbReference type="InterPro" id="IPR011014">
    <property type="entry name" value="MscS_channel_TM-2"/>
</dbReference>
<accession>A0A9D1E2Z4</accession>
<evidence type="ECO:0000256" key="6">
    <source>
        <dbReference type="ARBA" id="ARBA00023136"/>
    </source>
</evidence>
<dbReference type="InterPro" id="IPR023408">
    <property type="entry name" value="MscS_beta-dom_sf"/>
</dbReference>
<feature type="transmembrane region" description="Helical" evidence="7">
    <location>
        <begin position="45"/>
        <end position="63"/>
    </location>
</feature>
<evidence type="ECO:0000256" key="4">
    <source>
        <dbReference type="ARBA" id="ARBA00022692"/>
    </source>
</evidence>
<feature type="domain" description="Mechanosensitive ion channel MscS C-terminal" evidence="9">
    <location>
        <begin position="204"/>
        <end position="289"/>
    </location>
</feature>
<dbReference type="PANTHER" id="PTHR30221:SF1">
    <property type="entry name" value="SMALL-CONDUCTANCE MECHANOSENSITIVE CHANNEL"/>
    <property type="match status" value="1"/>
</dbReference>
<dbReference type="Pfam" id="PF00924">
    <property type="entry name" value="MS_channel_2nd"/>
    <property type="match status" value="1"/>
</dbReference>
<dbReference type="Gene3D" id="3.30.70.100">
    <property type="match status" value="1"/>
</dbReference>
<keyword evidence="4 7" id="KW-0812">Transmembrane</keyword>
<dbReference type="Gene3D" id="2.30.30.60">
    <property type="match status" value="1"/>
</dbReference>
<name>A0A9D1E2Z4_9BACT</name>
<comment type="similarity">
    <text evidence="2">Belongs to the MscS (TC 1.A.23) family.</text>
</comment>
<dbReference type="Pfam" id="PF21082">
    <property type="entry name" value="MS_channel_3rd"/>
    <property type="match status" value="1"/>
</dbReference>
<feature type="domain" description="Mechanosensitive ion channel MscS" evidence="8">
    <location>
        <begin position="132"/>
        <end position="196"/>
    </location>
</feature>
<comment type="caution">
    <text evidence="10">The sequence shown here is derived from an EMBL/GenBank/DDBJ whole genome shotgun (WGS) entry which is preliminary data.</text>
</comment>
<evidence type="ECO:0000256" key="5">
    <source>
        <dbReference type="ARBA" id="ARBA00022989"/>
    </source>
</evidence>
<evidence type="ECO:0000256" key="1">
    <source>
        <dbReference type="ARBA" id="ARBA00004651"/>
    </source>
</evidence>
<comment type="subcellular location">
    <subcellularLocation>
        <location evidence="1">Cell membrane</location>
        <topology evidence="1">Multi-pass membrane protein</topology>
    </subcellularLocation>
</comment>
<feature type="transmembrane region" description="Helical" evidence="7">
    <location>
        <begin position="114"/>
        <end position="145"/>
    </location>
</feature>
<gene>
    <name evidence="10" type="ORF">IAC94_08365</name>
</gene>
<keyword evidence="5 7" id="KW-1133">Transmembrane helix</keyword>
<feature type="transmembrane region" description="Helical" evidence="7">
    <location>
        <begin position="83"/>
        <end position="108"/>
    </location>
</feature>
<dbReference type="AlphaFoldDB" id="A0A9D1E2Z4"/>
<dbReference type="SUPFAM" id="SSF82689">
    <property type="entry name" value="Mechanosensitive channel protein MscS (YggB), C-terminal domain"/>
    <property type="match status" value="1"/>
</dbReference>
<dbReference type="InterPro" id="IPR006685">
    <property type="entry name" value="MscS_channel_2nd"/>
</dbReference>
<reference evidence="10" key="1">
    <citation type="submission" date="2020-10" db="EMBL/GenBank/DDBJ databases">
        <authorList>
            <person name="Gilroy R."/>
        </authorList>
    </citation>
    <scope>NUCLEOTIDE SEQUENCE</scope>
    <source>
        <strain evidence="10">ChiHjej13B12-12457</strain>
    </source>
</reference>
<keyword evidence="3" id="KW-1003">Cell membrane</keyword>
<dbReference type="EMBL" id="DVHI01000101">
    <property type="protein sequence ID" value="HIR63511.1"/>
    <property type="molecule type" value="Genomic_DNA"/>
</dbReference>
<dbReference type="InterPro" id="IPR049278">
    <property type="entry name" value="MS_channel_C"/>
</dbReference>
<proteinExistence type="inferred from homology"/>
<evidence type="ECO:0000256" key="2">
    <source>
        <dbReference type="ARBA" id="ARBA00008017"/>
    </source>
</evidence>
<evidence type="ECO:0000259" key="8">
    <source>
        <dbReference type="Pfam" id="PF00924"/>
    </source>
</evidence>
<dbReference type="InterPro" id="IPR045275">
    <property type="entry name" value="MscS_archaea/bacteria_type"/>
</dbReference>
<dbReference type="Gene3D" id="1.10.287.1260">
    <property type="match status" value="1"/>
</dbReference>
<reference evidence="10" key="2">
    <citation type="journal article" date="2021" name="PeerJ">
        <title>Extensive microbial diversity within the chicken gut microbiome revealed by metagenomics and culture.</title>
        <authorList>
            <person name="Gilroy R."/>
            <person name="Ravi A."/>
            <person name="Getino M."/>
            <person name="Pursley I."/>
            <person name="Horton D.L."/>
            <person name="Alikhan N.F."/>
            <person name="Baker D."/>
            <person name="Gharbi K."/>
            <person name="Hall N."/>
            <person name="Watson M."/>
            <person name="Adriaenssens E.M."/>
            <person name="Foster-Nyarko E."/>
            <person name="Jarju S."/>
            <person name="Secka A."/>
            <person name="Antonio M."/>
            <person name="Oren A."/>
            <person name="Chaudhuri R.R."/>
            <person name="La Ragione R."/>
            <person name="Hildebrand F."/>
            <person name="Pallen M.J."/>
        </authorList>
    </citation>
    <scope>NUCLEOTIDE SEQUENCE</scope>
    <source>
        <strain evidence="10">ChiHjej13B12-12457</strain>
    </source>
</reference>
<dbReference type="Proteomes" id="UP000886744">
    <property type="component" value="Unassembled WGS sequence"/>
</dbReference>
<dbReference type="InterPro" id="IPR010920">
    <property type="entry name" value="LSM_dom_sf"/>
</dbReference>
<dbReference type="GO" id="GO:0005886">
    <property type="term" value="C:plasma membrane"/>
    <property type="evidence" value="ECO:0007669"/>
    <property type="project" value="UniProtKB-SubCell"/>
</dbReference>
<sequence>MLPQLDIKPDPSDTLAMEISEVIQKVSTMSGHEIWTSVADTVIKWGLKVLAALLIYLAGAWLIRRIRKMLRAVFTRRKVEPSLSSFTVSFVNISLTVLLFVVVVTILGVPASTFAALLAAGGLAVGMALSGTLQNFAGGVMILLFKPFKVGDYIEAGGYSGTVDAINITSTQIHTPDNKVVFLPNGNLANNSIQNNTASDIRRVEWNVSISYGDDAGKGIELLQKYLSEDRRVLTGPEAPDAPFAALSQLGDSAIILTARAWTHGGDYWGLFFDINKKIYENFPKQGMSFPYPQLDVHVRNVQD</sequence>
<evidence type="ECO:0000313" key="10">
    <source>
        <dbReference type="EMBL" id="HIR63511.1"/>
    </source>
</evidence>
<dbReference type="SUPFAM" id="SSF82861">
    <property type="entry name" value="Mechanosensitive channel protein MscS (YggB), transmembrane region"/>
    <property type="match status" value="1"/>
</dbReference>
<dbReference type="InterPro" id="IPR006686">
    <property type="entry name" value="MscS_channel_CS"/>
</dbReference>
<dbReference type="PANTHER" id="PTHR30221">
    <property type="entry name" value="SMALL-CONDUCTANCE MECHANOSENSITIVE CHANNEL"/>
    <property type="match status" value="1"/>
</dbReference>
<evidence type="ECO:0000256" key="7">
    <source>
        <dbReference type="SAM" id="Phobius"/>
    </source>
</evidence>
<dbReference type="SUPFAM" id="SSF50182">
    <property type="entry name" value="Sm-like ribonucleoproteins"/>
    <property type="match status" value="1"/>
</dbReference>
<protein>
    <submittedName>
        <fullName evidence="10">Mechanosensitive ion channel family protein</fullName>
    </submittedName>
</protein>
<dbReference type="PROSITE" id="PS01246">
    <property type="entry name" value="UPF0003"/>
    <property type="match status" value="1"/>
</dbReference>
<evidence type="ECO:0000256" key="3">
    <source>
        <dbReference type="ARBA" id="ARBA00022475"/>
    </source>
</evidence>
<organism evidence="10 11">
    <name type="scientific">Candidatus Coprenecus avistercoris</name>
    <dbReference type="NCBI Taxonomy" id="2840730"/>
    <lineage>
        <taxon>Bacteria</taxon>
        <taxon>Pseudomonadati</taxon>
        <taxon>Bacteroidota</taxon>
        <taxon>Bacteroidia</taxon>
        <taxon>Bacteroidales</taxon>
        <taxon>Rikenellaceae</taxon>
        <taxon>Rikenellaceae incertae sedis</taxon>
        <taxon>Candidatus Coprenecus</taxon>
    </lineage>
</organism>
<keyword evidence="6 7" id="KW-0472">Membrane</keyword>